<proteinExistence type="predicted"/>
<feature type="chain" id="PRO_5022926858" evidence="1">
    <location>
        <begin position="37"/>
        <end position="571"/>
    </location>
</feature>
<dbReference type="Proteomes" id="UP000316476">
    <property type="component" value="Unassembled WGS sequence"/>
</dbReference>
<dbReference type="SUPFAM" id="SSF75005">
    <property type="entry name" value="Arabinanase/levansucrase/invertase"/>
    <property type="match status" value="1"/>
</dbReference>
<accession>A0A5C6FXJ4</accession>
<evidence type="ECO:0000313" key="3">
    <source>
        <dbReference type="Proteomes" id="UP000316476"/>
    </source>
</evidence>
<comment type="caution">
    <text evidence="2">The sequence shown here is derived from an EMBL/GenBank/DDBJ whole genome shotgun (WGS) entry which is preliminary data.</text>
</comment>
<gene>
    <name evidence="2" type="ORF">V7x_19100</name>
</gene>
<keyword evidence="1" id="KW-0732">Signal</keyword>
<reference evidence="2 3" key="1">
    <citation type="submission" date="2019-02" db="EMBL/GenBank/DDBJ databases">
        <title>Deep-cultivation of Planctomycetes and their phenomic and genomic characterization uncovers novel biology.</title>
        <authorList>
            <person name="Wiegand S."/>
            <person name="Jogler M."/>
            <person name="Boedeker C."/>
            <person name="Pinto D."/>
            <person name="Vollmers J."/>
            <person name="Rivas-Marin E."/>
            <person name="Kohn T."/>
            <person name="Peeters S.H."/>
            <person name="Heuer A."/>
            <person name="Rast P."/>
            <person name="Oberbeckmann S."/>
            <person name="Bunk B."/>
            <person name="Jeske O."/>
            <person name="Meyerdierks A."/>
            <person name="Storesund J.E."/>
            <person name="Kallscheuer N."/>
            <person name="Luecker S."/>
            <person name="Lage O.M."/>
            <person name="Pohl T."/>
            <person name="Merkel B.J."/>
            <person name="Hornburger P."/>
            <person name="Mueller R.-W."/>
            <person name="Bruemmer F."/>
            <person name="Labrenz M."/>
            <person name="Spormann A.M."/>
            <person name="Op Den Camp H."/>
            <person name="Overmann J."/>
            <person name="Amann R."/>
            <person name="Jetten M.S.M."/>
            <person name="Mascher T."/>
            <person name="Medema M.H."/>
            <person name="Devos D.P."/>
            <person name="Kaster A.-K."/>
            <person name="Ovreas L."/>
            <person name="Rohde M."/>
            <person name="Galperin M.Y."/>
            <person name="Jogler C."/>
        </authorList>
    </citation>
    <scope>NUCLEOTIDE SEQUENCE [LARGE SCALE GENOMIC DNA]</scope>
    <source>
        <strain evidence="2 3">V7</strain>
    </source>
</reference>
<protein>
    <submittedName>
        <fullName evidence="2">Uncharacterized protein</fullName>
    </submittedName>
</protein>
<name>A0A5C6FXJ4_9PLAN</name>
<dbReference type="InterPro" id="IPR023296">
    <property type="entry name" value="Glyco_hydro_beta-prop_sf"/>
</dbReference>
<dbReference type="RefSeq" id="WP_146412998.1">
    <property type="nucleotide sequence ID" value="NZ_SJPZ01000001.1"/>
</dbReference>
<dbReference type="AlphaFoldDB" id="A0A5C6FXJ4"/>
<dbReference type="Gene3D" id="2.115.10.20">
    <property type="entry name" value="Glycosyl hydrolase domain, family 43"/>
    <property type="match status" value="1"/>
</dbReference>
<evidence type="ECO:0000313" key="2">
    <source>
        <dbReference type="EMBL" id="TWU66345.1"/>
    </source>
</evidence>
<organism evidence="2 3">
    <name type="scientific">Crateriforma conspicua</name>
    <dbReference type="NCBI Taxonomy" id="2527996"/>
    <lineage>
        <taxon>Bacteria</taxon>
        <taxon>Pseudomonadati</taxon>
        <taxon>Planctomycetota</taxon>
        <taxon>Planctomycetia</taxon>
        <taxon>Planctomycetales</taxon>
        <taxon>Planctomycetaceae</taxon>
        <taxon>Crateriforma</taxon>
    </lineage>
</organism>
<sequence length="571" mass="64421" precursor="true">MICKPQSFVFRFRRLVAVAITSLLCSFLLCVSIATAQHADVPRPESWNDLVPGARFMDRFEPIPLLQPRVNAGWGVDDVRQRDVQNGIEDDSFSYWGGNILQGDDGRFHLFVCRWDEDHPKGHMAWRESIVVRATSDHRLGPYRVAEIIGQGHNPEAYRTADGRVVCYVIDRKFECQSYVGRSITGPWEKVTPVYDTRDRKIIANLSNNSFSRREDGSFLMVNRGGGMWVSRDGLAPWEQITQGSNYPKVEGRFEDPVLWRSNVQYHMIVNDWYGRIAYHLRSKNGVHWKVDPGEAYMPGIAVSQDGQSDDWYKYERIKIFQDEHGRGIQANFAVIDFSKHDDLPNDQHSSKNISIPLKPGRLLTLSNPTAITDETAEVRLRIDAEEGFDPIRDLDLESLRFGAPEEVDFGRGATLIGTEPDDHGLVLIFAGKDCNFEDHHFAGKLIGRTRDNQMTFGYCRLPWVTYIEPIVTAKRPETMANDAGQWVLRIPVANHGQVDAATSKISVQFDQTDPIILGCPPLKPYQSANVVAAIPDDLLDGKPHQMTIGCGIGITQTNVFVADKVRLPAK</sequence>
<dbReference type="CDD" id="cd08994">
    <property type="entry name" value="GH43_62_32_68_117_130-like"/>
    <property type="match status" value="1"/>
</dbReference>
<dbReference type="EMBL" id="SJPZ01000001">
    <property type="protein sequence ID" value="TWU66345.1"/>
    <property type="molecule type" value="Genomic_DNA"/>
</dbReference>
<evidence type="ECO:0000256" key="1">
    <source>
        <dbReference type="SAM" id="SignalP"/>
    </source>
</evidence>
<feature type="signal peptide" evidence="1">
    <location>
        <begin position="1"/>
        <end position="36"/>
    </location>
</feature>
<dbReference type="OrthoDB" id="9766839at2"/>